<sequence>MRQVDSFAHRLAVNENLDHHDLGFLYTPSCVAAWRLTGSETARRAALEAAQRLTQRYQPTGRFLQAWGRVGDPKEYRLIIDCLLNLPLLWWAAAETGDSRYADIARAHTETAAATLFRADGSTSHTCFMDPVTGNPDHVMTAQGYKADSAWARGQAWGVLVMAGVWAAATAPLRRAAPAQVLEAPSAPGPEHTAARPKASGLGVLLGAGLLGLAVPVILHGALKDGVTSWVPTMVQANFGVSPALSAAVSMVLPLVNLTGAYLAGWLDRRWLHNELKTCAVLFGAATVALALLPLAVGRSLPLALALLAVTTAAMLGINTLFINVIPVRAGRSGGAAALSGLLNAVTYVGAAAATWGVGAAADSWGWNAVFILWLAMAVVSLVTVLLCAGRWERFTAEQEEV</sequence>
<dbReference type="GO" id="GO:0005886">
    <property type="term" value="C:plasma membrane"/>
    <property type="evidence" value="ECO:0007669"/>
    <property type="project" value="UniProtKB-SubCell"/>
</dbReference>
<evidence type="ECO:0000256" key="3">
    <source>
        <dbReference type="ARBA" id="ARBA00022692"/>
    </source>
</evidence>
<dbReference type="PROSITE" id="PS50850">
    <property type="entry name" value="MFS"/>
    <property type="match status" value="1"/>
</dbReference>
<accession>A0A9D2F1P0</accession>
<feature type="transmembrane region" description="Helical" evidence="8">
    <location>
        <begin position="338"/>
        <end position="359"/>
    </location>
</feature>
<organism evidence="10 11">
    <name type="scientific">Candidatus Gemmiger excrementavium</name>
    <dbReference type="NCBI Taxonomy" id="2838608"/>
    <lineage>
        <taxon>Bacteria</taxon>
        <taxon>Bacillati</taxon>
        <taxon>Bacillota</taxon>
        <taxon>Clostridia</taxon>
        <taxon>Eubacteriales</taxon>
        <taxon>Gemmiger</taxon>
    </lineage>
</organism>
<feature type="domain" description="Major facilitator superfamily (MFS) profile" evidence="9">
    <location>
        <begin position="200"/>
        <end position="402"/>
    </location>
</feature>
<evidence type="ECO:0000256" key="1">
    <source>
        <dbReference type="ARBA" id="ARBA00004651"/>
    </source>
</evidence>
<evidence type="ECO:0000256" key="2">
    <source>
        <dbReference type="ARBA" id="ARBA00022448"/>
    </source>
</evidence>
<dbReference type="GO" id="GO:0000272">
    <property type="term" value="P:polysaccharide catabolic process"/>
    <property type="evidence" value="ECO:0007669"/>
    <property type="project" value="TreeGrafter"/>
</dbReference>
<dbReference type="Proteomes" id="UP000824031">
    <property type="component" value="Unassembled WGS sequence"/>
</dbReference>
<keyword evidence="2" id="KW-0813">Transport</keyword>
<dbReference type="GO" id="GO:0052757">
    <property type="term" value="F:chondroitin hydrolase activity"/>
    <property type="evidence" value="ECO:0007669"/>
    <property type="project" value="TreeGrafter"/>
</dbReference>
<dbReference type="InterPro" id="IPR020846">
    <property type="entry name" value="MFS_dom"/>
</dbReference>
<dbReference type="PANTHER" id="PTHR36845">
    <property type="entry name" value="HYDROLASE, PUTATIVE (AFU_ORTHOLOGUE AFUA_7G05090)-RELATED"/>
    <property type="match status" value="1"/>
</dbReference>
<feature type="transmembrane region" description="Helical" evidence="8">
    <location>
        <begin position="243"/>
        <end position="267"/>
    </location>
</feature>
<keyword evidence="6 8" id="KW-0472">Membrane</keyword>
<name>A0A9D2F1P0_9FIRM</name>
<protein>
    <submittedName>
        <fullName evidence="10">Glycoside hydrolase family 88 protein</fullName>
    </submittedName>
</protein>
<dbReference type="InterPro" id="IPR012341">
    <property type="entry name" value="6hp_glycosidase-like_sf"/>
</dbReference>
<evidence type="ECO:0000256" key="5">
    <source>
        <dbReference type="ARBA" id="ARBA00022989"/>
    </source>
</evidence>
<evidence type="ECO:0000256" key="8">
    <source>
        <dbReference type="SAM" id="Phobius"/>
    </source>
</evidence>
<dbReference type="SUPFAM" id="SSF48208">
    <property type="entry name" value="Six-hairpin glycosidases"/>
    <property type="match status" value="1"/>
</dbReference>
<dbReference type="Gene3D" id="1.50.10.10">
    <property type="match status" value="1"/>
</dbReference>
<feature type="transmembrane region" description="Helical" evidence="8">
    <location>
        <begin position="365"/>
        <end position="389"/>
    </location>
</feature>
<keyword evidence="5 8" id="KW-1133">Transmembrane helix</keyword>
<comment type="caution">
    <text evidence="10">The sequence shown here is derived from an EMBL/GenBank/DDBJ whole genome shotgun (WGS) entry which is preliminary data.</text>
</comment>
<evidence type="ECO:0000256" key="6">
    <source>
        <dbReference type="ARBA" id="ARBA00023136"/>
    </source>
</evidence>
<reference evidence="10" key="2">
    <citation type="submission" date="2021-04" db="EMBL/GenBank/DDBJ databases">
        <authorList>
            <person name="Gilroy R."/>
        </authorList>
    </citation>
    <scope>NUCLEOTIDE SEQUENCE</scope>
    <source>
        <strain evidence="10">3436</strain>
    </source>
</reference>
<keyword evidence="3 8" id="KW-0812">Transmembrane</keyword>
<evidence type="ECO:0000259" key="9">
    <source>
        <dbReference type="PROSITE" id="PS50850"/>
    </source>
</evidence>
<dbReference type="PANTHER" id="PTHR36845:SF1">
    <property type="entry name" value="HYDROLASE, PUTATIVE (AFU_ORTHOLOGUE AFUA_7G05090)-RELATED"/>
    <property type="match status" value="1"/>
</dbReference>
<dbReference type="EMBL" id="DXBO01000067">
    <property type="protein sequence ID" value="HIZ48013.1"/>
    <property type="molecule type" value="Genomic_DNA"/>
</dbReference>
<dbReference type="AlphaFoldDB" id="A0A9D2F1P0"/>
<gene>
    <name evidence="10" type="ORF">H9810_04770</name>
</gene>
<dbReference type="InterPro" id="IPR008928">
    <property type="entry name" value="6-hairpin_glycosidase_sf"/>
</dbReference>
<dbReference type="Gene3D" id="1.20.1250.20">
    <property type="entry name" value="MFS general substrate transporter like domains"/>
    <property type="match status" value="1"/>
</dbReference>
<dbReference type="GO" id="GO:0022857">
    <property type="term" value="F:transmembrane transporter activity"/>
    <property type="evidence" value="ECO:0007669"/>
    <property type="project" value="InterPro"/>
</dbReference>
<feature type="transmembrane region" description="Helical" evidence="8">
    <location>
        <begin position="303"/>
        <end position="326"/>
    </location>
</feature>
<comment type="similarity">
    <text evidence="7">Belongs to the glycosyl hydrolase 88 family.</text>
</comment>
<feature type="transmembrane region" description="Helical" evidence="8">
    <location>
        <begin position="202"/>
        <end position="223"/>
    </location>
</feature>
<evidence type="ECO:0000313" key="11">
    <source>
        <dbReference type="Proteomes" id="UP000824031"/>
    </source>
</evidence>
<dbReference type="InterPro" id="IPR052369">
    <property type="entry name" value="UG_Glycosaminoglycan_Hydrolase"/>
</dbReference>
<evidence type="ECO:0000256" key="4">
    <source>
        <dbReference type="ARBA" id="ARBA00022801"/>
    </source>
</evidence>
<keyword evidence="4 10" id="KW-0378">Hydrolase</keyword>
<dbReference type="InterPro" id="IPR036259">
    <property type="entry name" value="MFS_trans_sf"/>
</dbReference>
<comment type="subcellular location">
    <subcellularLocation>
        <location evidence="1">Cell membrane</location>
        <topology evidence="1">Multi-pass membrane protein</topology>
    </subcellularLocation>
</comment>
<evidence type="ECO:0000256" key="7">
    <source>
        <dbReference type="ARBA" id="ARBA00038358"/>
    </source>
</evidence>
<reference evidence="10" key="1">
    <citation type="journal article" date="2021" name="PeerJ">
        <title>Extensive microbial diversity within the chicken gut microbiome revealed by metagenomics and culture.</title>
        <authorList>
            <person name="Gilroy R."/>
            <person name="Ravi A."/>
            <person name="Getino M."/>
            <person name="Pursley I."/>
            <person name="Horton D.L."/>
            <person name="Alikhan N.F."/>
            <person name="Baker D."/>
            <person name="Gharbi K."/>
            <person name="Hall N."/>
            <person name="Watson M."/>
            <person name="Adriaenssens E.M."/>
            <person name="Foster-Nyarko E."/>
            <person name="Jarju S."/>
            <person name="Secka A."/>
            <person name="Antonio M."/>
            <person name="Oren A."/>
            <person name="Chaudhuri R.R."/>
            <person name="La Ragione R."/>
            <person name="Hildebrand F."/>
            <person name="Pallen M.J."/>
        </authorList>
    </citation>
    <scope>NUCLEOTIDE SEQUENCE</scope>
    <source>
        <strain evidence="10">3436</strain>
    </source>
</reference>
<dbReference type="SUPFAM" id="SSF103473">
    <property type="entry name" value="MFS general substrate transporter"/>
    <property type="match status" value="1"/>
</dbReference>
<evidence type="ECO:0000313" key="10">
    <source>
        <dbReference type="EMBL" id="HIZ48013.1"/>
    </source>
</evidence>
<feature type="transmembrane region" description="Helical" evidence="8">
    <location>
        <begin position="279"/>
        <end position="297"/>
    </location>
</feature>
<proteinExistence type="inferred from homology"/>